<proteinExistence type="predicted"/>
<dbReference type="AlphaFoldDB" id="A0A2A6RN01"/>
<evidence type="ECO:0000313" key="1">
    <source>
        <dbReference type="EMBL" id="PDW04417.1"/>
    </source>
</evidence>
<comment type="caution">
    <text evidence="1">The sequence shown here is derived from an EMBL/GenBank/DDBJ whole genome shotgun (WGS) entry which is preliminary data.</text>
</comment>
<sequence length="283" mass="32578">MLVLAWYHLPDSHETVPQSQYRNGTEMSSQRQVVPPRGSDLVTKSVLREAIEMLPRLPETESLDEISAFLKNNLHFSALQTRERYAAYINRRMFPAGYADQAMRRFATAFAGQQELRDVAFYRFCCVEPLVGRMVRELLVPAISAGFVDRRAIRDYLSERYPESRSIADASQAVVETLVSGGIARADRNRLNFGYREVLLPSFAFILHSEFTEPSMYPLRDLERHPVLQTMLWKPDRVMPALYELRNQGLIARISEIDSVRQFTLRYTLASLVREVIAMGVRQ</sequence>
<dbReference type="EMBL" id="NQWI01000010">
    <property type="protein sequence ID" value="PDW04417.1"/>
    <property type="molecule type" value="Genomic_DNA"/>
</dbReference>
<organism evidence="1 2">
    <name type="scientific">Candidatus Viridilinea mediisalina</name>
    <dbReference type="NCBI Taxonomy" id="2024553"/>
    <lineage>
        <taxon>Bacteria</taxon>
        <taxon>Bacillati</taxon>
        <taxon>Chloroflexota</taxon>
        <taxon>Chloroflexia</taxon>
        <taxon>Chloroflexales</taxon>
        <taxon>Chloroflexineae</taxon>
        <taxon>Oscillochloridaceae</taxon>
        <taxon>Candidatus Viridilinea</taxon>
    </lineage>
</organism>
<name>A0A2A6RN01_9CHLR</name>
<keyword evidence="2" id="KW-1185">Reference proteome</keyword>
<dbReference type="Gene3D" id="1.10.3540.10">
    <property type="entry name" value="uncharacterized protein from magnetospirillum magneticum domain"/>
    <property type="match status" value="1"/>
</dbReference>
<dbReference type="InterPro" id="IPR023137">
    <property type="entry name" value="BrxA_sf"/>
</dbReference>
<reference evidence="2" key="1">
    <citation type="submission" date="2017-08" db="EMBL/GenBank/DDBJ databases">
        <authorList>
            <person name="Grouzdev D.S."/>
            <person name="Gaisin V.A."/>
            <person name="Rysina M.S."/>
            <person name="Gorlenko V.M."/>
        </authorList>
    </citation>
    <scope>NUCLEOTIDE SEQUENCE [LARGE SCALE GENOMIC DNA]</scope>
    <source>
        <strain evidence="2">Kir15-3F</strain>
    </source>
</reference>
<dbReference type="Proteomes" id="UP000220527">
    <property type="component" value="Unassembled WGS sequence"/>
</dbReference>
<accession>A0A2A6RN01</accession>
<protein>
    <recommendedName>
        <fullName evidence="3">DUF1819 domain-containing protein</fullName>
    </recommendedName>
</protein>
<evidence type="ECO:0008006" key="3">
    <source>
        <dbReference type="Google" id="ProtNLM"/>
    </source>
</evidence>
<gene>
    <name evidence="1" type="ORF">CJ255_03905</name>
</gene>
<evidence type="ECO:0000313" key="2">
    <source>
        <dbReference type="Proteomes" id="UP000220527"/>
    </source>
</evidence>